<dbReference type="AlphaFoldDB" id="A0A2V1H1A8"/>
<protein>
    <recommendedName>
        <fullName evidence="4">Lipoprotein</fullName>
    </recommendedName>
</protein>
<name>A0A2V1H1A8_9GAMM</name>
<organism evidence="2 3">
    <name type="scientific">Pelagibaculum spongiae</name>
    <dbReference type="NCBI Taxonomy" id="2080658"/>
    <lineage>
        <taxon>Bacteria</taxon>
        <taxon>Pseudomonadati</taxon>
        <taxon>Pseudomonadota</taxon>
        <taxon>Gammaproteobacteria</taxon>
        <taxon>Oceanospirillales</taxon>
        <taxon>Pelagibaculum</taxon>
    </lineage>
</organism>
<dbReference type="PROSITE" id="PS51257">
    <property type="entry name" value="PROKAR_LIPOPROTEIN"/>
    <property type="match status" value="1"/>
</dbReference>
<accession>A0A2V1H1A8</accession>
<reference evidence="2 3" key="1">
    <citation type="submission" date="2018-04" db="EMBL/GenBank/DDBJ databases">
        <title>Thalassorhabdus spongiae gen. nov., sp. nov., isolated from a marine sponge in South-West Iceland.</title>
        <authorList>
            <person name="Knobloch S."/>
            <person name="Daussin A."/>
            <person name="Johannsson R."/>
            <person name="Marteinsson V.T."/>
        </authorList>
    </citation>
    <scope>NUCLEOTIDE SEQUENCE [LARGE SCALE GENOMIC DNA]</scope>
    <source>
        <strain evidence="2 3">Hp12</strain>
    </source>
</reference>
<sequence length="822" mass="88098">MNKLSLALGFAATALVTGCGGGGSSTPTTPPVATQAGEISGVAAKGIIQKATVTAYEYQGAAEPKKIGEAVTDDKGQYSIEYKNYTGGVVKLVLKAGTETTMKCDIKSCGEGIGFGESVTLPEGFTLQSVVSEVAESEKSIRAPITPYTDMAAARFDEAVKAEGATPAKVASDAISEVSAITGYNVGRVEPVDITDPVAVEKADADTQRAAIMGAAVLALVADGSIADAVKNLSDSFADDGQFDSSDSVKITELTKSWTDTAAVIAEEDSVKNAIDQSVTKEIDLVADDIDSKTSEGTFNPEPTDSAGDTDVAKARELVADIRDILRNIHEADKANSFDQIEKDITDGIEVFDHDVLAMFDVSTIAYEEMFDIIESSEALKAGLESADTHTMKVTIKDGDRLLGELDLVASKETGLKLVLNGDITGVDADDKNVILKDVTISSDMTLAQLREVLLQSDTDNNVTASGTMSSGETVVTLGEAELVATTKDYKKDGVERMTINAPTASIENGSSFAGSVELELVRRAQPFITNGRLSGDQDDNVLTQRFAMALKTVSVDGDFTTEDRVSSHNFTIKLPNIGSFDLTSYLDDNEVVYYEQSRVLGQDKLNAIIAKAGRDIANGASFTFGKYLDEAGEEQSYRLGTDNIDQLPVDELLAIYNPMEILQAQLGDKYKVLAAGLEVTKDGHNLVGKIDVSDLDETEENFVQWGFSFSEKWQNFEGLPTVIMTANIERDLLNGGQASWLLSWDGKQYKFNFKDVNTTTNLTNLVISNPMDVALSIPEFAFQSNKVEGALKVGDKKVADVKTTKGLLKISYIDNTFETLE</sequence>
<dbReference type="EMBL" id="QDDL01000001">
    <property type="protein sequence ID" value="PVZ72283.1"/>
    <property type="molecule type" value="Genomic_DNA"/>
</dbReference>
<keyword evidence="3" id="KW-1185">Reference proteome</keyword>
<evidence type="ECO:0008006" key="4">
    <source>
        <dbReference type="Google" id="ProtNLM"/>
    </source>
</evidence>
<evidence type="ECO:0000313" key="2">
    <source>
        <dbReference type="EMBL" id="PVZ72283.1"/>
    </source>
</evidence>
<comment type="caution">
    <text evidence="2">The sequence shown here is derived from an EMBL/GenBank/DDBJ whole genome shotgun (WGS) entry which is preliminary data.</text>
</comment>
<evidence type="ECO:0000256" key="1">
    <source>
        <dbReference type="SAM" id="MobiDB-lite"/>
    </source>
</evidence>
<dbReference type="OrthoDB" id="6283631at2"/>
<feature type="region of interest" description="Disordered" evidence="1">
    <location>
        <begin position="292"/>
        <end position="311"/>
    </location>
</feature>
<proteinExistence type="predicted"/>
<dbReference type="RefSeq" id="WP_116685868.1">
    <property type="nucleotide sequence ID" value="NZ_CAWNYD010000001.1"/>
</dbReference>
<dbReference type="Proteomes" id="UP000244906">
    <property type="component" value="Unassembled WGS sequence"/>
</dbReference>
<evidence type="ECO:0000313" key="3">
    <source>
        <dbReference type="Proteomes" id="UP000244906"/>
    </source>
</evidence>
<gene>
    <name evidence="2" type="ORF">DC094_04525</name>
</gene>